<dbReference type="InterPro" id="IPR005368">
    <property type="entry name" value="UPF0175"/>
</dbReference>
<name>A0ABS7N5N4_9BACT</name>
<dbReference type="RefSeq" id="WP_134199984.1">
    <property type="nucleotide sequence ID" value="NZ_JAHVHP010000002.1"/>
</dbReference>
<dbReference type="EMBL" id="JAHVHP010000002">
    <property type="protein sequence ID" value="MBY5951646.1"/>
    <property type="molecule type" value="Genomic_DNA"/>
</dbReference>
<organism evidence="1 2">
    <name type="scientific">Algoriphagus marincola</name>
    <dbReference type="NCBI Taxonomy" id="264027"/>
    <lineage>
        <taxon>Bacteria</taxon>
        <taxon>Pseudomonadati</taxon>
        <taxon>Bacteroidota</taxon>
        <taxon>Cytophagia</taxon>
        <taxon>Cytophagales</taxon>
        <taxon>Cyclobacteriaceae</taxon>
        <taxon>Algoriphagus</taxon>
    </lineage>
</organism>
<gene>
    <name evidence="1" type="ORF">KUV23_11710</name>
</gene>
<sequence>MKTITLSIPDFIDIDSKEALQAIAAHLYGAGKLSLGQAADLVNLPKVEFMNILTRFNISVFNYSHDELDSDFEAIKDHNS</sequence>
<accession>A0ABS7N5N4</accession>
<protein>
    <submittedName>
        <fullName evidence="1">UPF0175 family protein</fullName>
    </submittedName>
</protein>
<reference evidence="1 2" key="1">
    <citation type="submission" date="2021-06" db="EMBL/GenBank/DDBJ databases">
        <title>44 bacteria genomes isolated from Dapeng, Shenzhen.</title>
        <authorList>
            <person name="Zheng W."/>
            <person name="Yu S."/>
            <person name="Huang Y."/>
        </authorList>
    </citation>
    <scope>NUCLEOTIDE SEQUENCE [LARGE SCALE GENOMIC DNA]</scope>
    <source>
        <strain evidence="1 2">DP5N14-6</strain>
    </source>
</reference>
<proteinExistence type="predicted"/>
<comment type="caution">
    <text evidence="1">The sequence shown here is derived from an EMBL/GenBank/DDBJ whole genome shotgun (WGS) entry which is preliminary data.</text>
</comment>
<dbReference type="Pfam" id="PF03683">
    <property type="entry name" value="UPF0175"/>
    <property type="match status" value="1"/>
</dbReference>
<dbReference type="Proteomes" id="UP000766609">
    <property type="component" value="Unassembled WGS sequence"/>
</dbReference>
<evidence type="ECO:0000313" key="2">
    <source>
        <dbReference type="Proteomes" id="UP000766609"/>
    </source>
</evidence>
<keyword evidence="2" id="KW-1185">Reference proteome</keyword>
<evidence type="ECO:0000313" key="1">
    <source>
        <dbReference type="EMBL" id="MBY5951646.1"/>
    </source>
</evidence>